<dbReference type="Pfam" id="PF21697">
    <property type="entry name" value="Ppx_C"/>
    <property type="match status" value="1"/>
</dbReference>
<evidence type="ECO:0000256" key="3">
    <source>
        <dbReference type="ARBA" id="ARBA00022801"/>
    </source>
</evidence>
<evidence type="ECO:0000313" key="8">
    <source>
        <dbReference type="Proteomes" id="UP000248021"/>
    </source>
</evidence>
<reference evidence="7 8" key="1">
    <citation type="submission" date="2018-05" db="EMBL/GenBank/DDBJ databases">
        <title>Genomic Encyclopedia of Type Strains, Phase IV (KMG-IV): sequencing the most valuable type-strain genomes for metagenomic binning, comparative biology and taxonomic classification.</title>
        <authorList>
            <person name="Goeker M."/>
        </authorList>
    </citation>
    <scope>NUCLEOTIDE SEQUENCE [LARGE SCALE GENOMIC DNA]</scope>
    <source>
        <strain evidence="7 8">DSM 6462</strain>
    </source>
</reference>
<dbReference type="NCBIfam" id="TIGR03706">
    <property type="entry name" value="exo_poly_only"/>
    <property type="match status" value="1"/>
</dbReference>
<dbReference type="PANTHER" id="PTHR30005:SF0">
    <property type="entry name" value="RETROGRADE REGULATION PROTEIN 2"/>
    <property type="match status" value="1"/>
</dbReference>
<dbReference type="PANTHER" id="PTHR30005">
    <property type="entry name" value="EXOPOLYPHOSPHATASE"/>
    <property type="match status" value="1"/>
</dbReference>
<dbReference type="InterPro" id="IPR022371">
    <property type="entry name" value="Exopolyphosphatase"/>
</dbReference>
<dbReference type="InterPro" id="IPR048951">
    <property type="entry name" value="Ppx_C"/>
</dbReference>
<evidence type="ECO:0000256" key="2">
    <source>
        <dbReference type="ARBA" id="ARBA00012451"/>
    </source>
</evidence>
<sequence length="505" mass="54292">MSADRAVAAGLRKVLEPVAIVDIGSNSVRLVAYDGLTPAPTPLFNEKVLCGLGHNVALTGKLDESAMAKALRALRRFRVICAHMRIASVHVLATAAARDASNGSTFLAAAEEAIGQPVELLSGREEAELSAYGVISSFHRPDGVVGDLGGGSLELINVKGKALADGITLPIGGLNLRDVSGGSVRKAKKVVRQALQKAGPLDGLRGRAFYAVGGTWRALARLHMGQKGYPLHVLHGYTLTAGEAIEFARIIERTGVEALSAIDAVSDARQPLLAYGALVLEEIVRRGKPKEIVISAAGVREGLLHTRLDADSRIVDPLLYAARELNALRSRSPAHAEELILWTDRLMTSLHIDETADEKRLRHTACLLSDINWRSHPDYRGEQSMDTIAQAAFVGIDHPGRAYVALAVSLRHIGLSVDFGFRLRELMTARLMDRARILAGAMRIAYIASAAMPGTLPRMPLVVSSQKLQLLVPSDLADLASEKLQNRVKQLARLIGCQPAVVIRK</sequence>
<comment type="catalytic activity">
    <reaction evidence="4">
        <text>[phosphate](n) + H2O = [phosphate](n-1) + phosphate + H(+)</text>
        <dbReference type="Rhea" id="RHEA:21528"/>
        <dbReference type="Rhea" id="RHEA-COMP:9859"/>
        <dbReference type="Rhea" id="RHEA-COMP:14279"/>
        <dbReference type="ChEBI" id="CHEBI:15377"/>
        <dbReference type="ChEBI" id="CHEBI:15378"/>
        <dbReference type="ChEBI" id="CHEBI:16838"/>
        <dbReference type="ChEBI" id="CHEBI:43474"/>
        <dbReference type="EC" id="3.6.1.11"/>
    </reaction>
</comment>
<dbReference type="Gene3D" id="1.10.3210.10">
    <property type="entry name" value="Hypothetical protein af1432"/>
    <property type="match status" value="1"/>
</dbReference>
<evidence type="ECO:0000256" key="4">
    <source>
        <dbReference type="ARBA" id="ARBA00047607"/>
    </source>
</evidence>
<dbReference type="GO" id="GO:0006793">
    <property type="term" value="P:phosphorus metabolic process"/>
    <property type="evidence" value="ECO:0007669"/>
    <property type="project" value="InterPro"/>
</dbReference>
<dbReference type="InterPro" id="IPR043129">
    <property type="entry name" value="ATPase_NBD"/>
</dbReference>
<dbReference type="AlphaFoldDB" id="A0A2V3UH13"/>
<keyword evidence="3" id="KW-0378">Hydrolase</keyword>
<organism evidence="7 8">
    <name type="scientific">Chelatococcus asaccharovorans</name>
    <dbReference type="NCBI Taxonomy" id="28210"/>
    <lineage>
        <taxon>Bacteria</taxon>
        <taxon>Pseudomonadati</taxon>
        <taxon>Pseudomonadota</taxon>
        <taxon>Alphaproteobacteria</taxon>
        <taxon>Hyphomicrobiales</taxon>
        <taxon>Chelatococcaceae</taxon>
        <taxon>Chelatococcus</taxon>
    </lineage>
</organism>
<dbReference type="GO" id="GO:0004309">
    <property type="term" value="F:exopolyphosphatase activity"/>
    <property type="evidence" value="ECO:0007669"/>
    <property type="project" value="UniProtKB-EC"/>
</dbReference>
<dbReference type="RefSeq" id="WP_245449799.1">
    <property type="nucleotide sequence ID" value="NZ_JAHBRY010000001.1"/>
</dbReference>
<dbReference type="EC" id="3.6.1.11" evidence="2"/>
<gene>
    <name evidence="7" type="ORF">C7450_106312</name>
</gene>
<evidence type="ECO:0000313" key="7">
    <source>
        <dbReference type="EMBL" id="PXW58136.1"/>
    </source>
</evidence>
<dbReference type="Pfam" id="PF02541">
    <property type="entry name" value="Ppx-GppA"/>
    <property type="match status" value="1"/>
</dbReference>
<accession>A0A2V3UH13</accession>
<name>A0A2V3UH13_9HYPH</name>
<dbReference type="InterPro" id="IPR003695">
    <property type="entry name" value="Ppx_GppA_N"/>
</dbReference>
<feature type="domain" description="Ppx/GppA phosphatase N-terminal" evidence="5">
    <location>
        <begin position="40"/>
        <end position="308"/>
    </location>
</feature>
<evidence type="ECO:0000259" key="5">
    <source>
        <dbReference type="Pfam" id="PF02541"/>
    </source>
</evidence>
<dbReference type="SUPFAM" id="SSF109604">
    <property type="entry name" value="HD-domain/PDEase-like"/>
    <property type="match status" value="1"/>
</dbReference>
<dbReference type="InterPro" id="IPR050273">
    <property type="entry name" value="GppA/Ppx_hydrolase"/>
</dbReference>
<dbReference type="EMBL" id="QJJK01000006">
    <property type="protein sequence ID" value="PXW58136.1"/>
    <property type="molecule type" value="Genomic_DNA"/>
</dbReference>
<dbReference type="Proteomes" id="UP000248021">
    <property type="component" value="Unassembled WGS sequence"/>
</dbReference>
<dbReference type="SUPFAM" id="SSF53067">
    <property type="entry name" value="Actin-like ATPase domain"/>
    <property type="match status" value="2"/>
</dbReference>
<evidence type="ECO:0000259" key="6">
    <source>
        <dbReference type="Pfam" id="PF21697"/>
    </source>
</evidence>
<keyword evidence="8" id="KW-1185">Reference proteome</keyword>
<dbReference type="CDD" id="cd24052">
    <property type="entry name" value="ASKHA_NBD_HpPPX-GppA-like"/>
    <property type="match status" value="1"/>
</dbReference>
<protein>
    <recommendedName>
        <fullName evidence="2">exopolyphosphatase</fullName>
        <ecNumber evidence="2">3.6.1.11</ecNumber>
    </recommendedName>
</protein>
<comment type="similarity">
    <text evidence="1">Belongs to the GppA/Ppx family.</text>
</comment>
<dbReference type="Gene3D" id="3.30.420.150">
    <property type="entry name" value="Exopolyphosphatase. Domain 2"/>
    <property type="match status" value="1"/>
</dbReference>
<evidence type="ECO:0000256" key="1">
    <source>
        <dbReference type="ARBA" id="ARBA00007125"/>
    </source>
</evidence>
<dbReference type="Gene3D" id="3.30.420.40">
    <property type="match status" value="1"/>
</dbReference>
<feature type="domain" description="Exopolyphosphatase C-terminal" evidence="6">
    <location>
        <begin position="318"/>
        <end position="500"/>
    </location>
</feature>
<comment type="caution">
    <text evidence="7">The sequence shown here is derived from an EMBL/GenBank/DDBJ whole genome shotgun (WGS) entry which is preliminary data.</text>
</comment>
<proteinExistence type="inferred from homology"/>